<dbReference type="SMART" id="SM00388">
    <property type="entry name" value="HisKA"/>
    <property type="match status" value="1"/>
</dbReference>
<keyword evidence="6" id="KW-1003">Cell membrane</keyword>
<dbReference type="EC" id="2.7.13.3" evidence="3"/>
<dbReference type="InterPro" id="IPR036890">
    <property type="entry name" value="HATPase_C_sf"/>
</dbReference>
<dbReference type="InterPro" id="IPR000014">
    <property type="entry name" value="PAS"/>
</dbReference>
<dbReference type="PROSITE" id="PS50109">
    <property type="entry name" value="HIS_KIN"/>
    <property type="match status" value="1"/>
</dbReference>
<reference evidence="20 21" key="1">
    <citation type="submission" date="2019-09" db="EMBL/GenBank/DDBJ databases">
        <title>FDA dAtabase for Regulatory Grade micrObial Sequences (FDA-ARGOS): Supporting development and validation of Infectious Disease Dx tests.</title>
        <authorList>
            <person name="Sciortino C."/>
            <person name="Tallon L."/>
            <person name="Sadzewicz L."/>
            <person name="Vavikolanu K."/>
            <person name="Mehta A."/>
            <person name="Aluvathingal J."/>
            <person name="Nadendla S."/>
            <person name="Nandy P."/>
            <person name="Geyer C."/>
            <person name="Yan Y."/>
            <person name="Sichtig H."/>
        </authorList>
    </citation>
    <scope>NUCLEOTIDE SEQUENCE [LARGE SCALE GENOMIC DNA]</scope>
    <source>
        <strain evidence="20 21">FDAARGOS_664</strain>
    </source>
</reference>
<dbReference type="InterPro" id="IPR014310">
    <property type="entry name" value="Sig_transdc_His_kinase_PhoR"/>
</dbReference>
<dbReference type="GO" id="GO:0005886">
    <property type="term" value="C:plasma membrane"/>
    <property type="evidence" value="ECO:0007669"/>
    <property type="project" value="UniProtKB-SubCell"/>
</dbReference>
<organism evidence="20 21">
    <name type="scientific">Cupriavidus pauculus</name>
    <dbReference type="NCBI Taxonomy" id="82633"/>
    <lineage>
        <taxon>Bacteria</taxon>
        <taxon>Pseudomonadati</taxon>
        <taxon>Pseudomonadota</taxon>
        <taxon>Betaproteobacteria</taxon>
        <taxon>Burkholderiales</taxon>
        <taxon>Burkholderiaceae</taxon>
        <taxon>Cupriavidus</taxon>
    </lineage>
</organism>
<evidence type="ECO:0000256" key="7">
    <source>
        <dbReference type="ARBA" id="ARBA00022553"/>
    </source>
</evidence>
<evidence type="ECO:0000256" key="17">
    <source>
        <dbReference type="ARBA" id="ARBA00025207"/>
    </source>
</evidence>
<dbReference type="PRINTS" id="PR00344">
    <property type="entry name" value="BCTRLSENSOR"/>
</dbReference>
<dbReference type="NCBIfam" id="TIGR02966">
    <property type="entry name" value="phoR_proteo"/>
    <property type="match status" value="1"/>
</dbReference>
<accession>A0A5P2H133</accession>
<evidence type="ECO:0000256" key="6">
    <source>
        <dbReference type="ARBA" id="ARBA00022475"/>
    </source>
</evidence>
<gene>
    <name evidence="20" type="primary">phoR</name>
    <name evidence="20" type="ORF">FOB72_03485</name>
</gene>
<keyword evidence="16 18" id="KW-0472">Membrane</keyword>
<evidence type="ECO:0000313" key="20">
    <source>
        <dbReference type="EMBL" id="QET01189.1"/>
    </source>
</evidence>
<name>A0A5P2H133_9BURK</name>
<dbReference type="InterPro" id="IPR035965">
    <property type="entry name" value="PAS-like_dom_sf"/>
</dbReference>
<comment type="function">
    <text evidence="17">Member of the two-component regulatory system PhoR/PhoB involved in the phosphate regulon genes expression. PhoR may function as a membrane-associated protein kinase that phosphorylates PhoB in response to environmental signals.</text>
</comment>
<dbReference type="GO" id="GO:0004721">
    <property type="term" value="F:phosphoprotein phosphatase activity"/>
    <property type="evidence" value="ECO:0007669"/>
    <property type="project" value="InterPro"/>
</dbReference>
<evidence type="ECO:0000256" key="8">
    <source>
        <dbReference type="ARBA" id="ARBA00022592"/>
    </source>
</evidence>
<keyword evidence="10 18" id="KW-0812">Transmembrane</keyword>
<evidence type="ECO:0000256" key="14">
    <source>
        <dbReference type="ARBA" id="ARBA00022989"/>
    </source>
</evidence>
<keyword evidence="5" id="KW-0813">Transport</keyword>
<dbReference type="Pfam" id="PF02518">
    <property type="entry name" value="HATPase_c"/>
    <property type="match status" value="1"/>
</dbReference>
<dbReference type="AlphaFoldDB" id="A0A5P2H133"/>
<dbReference type="InterPro" id="IPR004358">
    <property type="entry name" value="Sig_transdc_His_kin-like_C"/>
</dbReference>
<dbReference type="GO" id="GO:0016036">
    <property type="term" value="P:cellular response to phosphate starvation"/>
    <property type="evidence" value="ECO:0007669"/>
    <property type="project" value="TreeGrafter"/>
</dbReference>
<keyword evidence="7" id="KW-0597">Phosphoprotein</keyword>
<evidence type="ECO:0000256" key="12">
    <source>
        <dbReference type="ARBA" id="ARBA00022777"/>
    </source>
</evidence>
<dbReference type="Proteomes" id="UP000322822">
    <property type="component" value="Chromosome 1"/>
</dbReference>
<dbReference type="InterPro" id="IPR050351">
    <property type="entry name" value="BphY/WalK/GraS-like"/>
</dbReference>
<evidence type="ECO:0000256" key="2">
    <source>
        <dbReference type="ARBA" id="ARBA00004429"/>
    </source>
</evidence>
<keyword evidence="12 20" id="KW-0418">Kinase</keyword>
<dbReference type="GO" id="GO:0000155">
    <property type="term" value="F:phosphorelay sensor kinase activity"/>
    <property type="evidence" value="ECO:0007669"/>
    <property type="project" value="InterPro"/>
</dbReference>
<evidence type="ECO:0000256" key="10">
    <source>
        <dbReference type="ARBA" id="ARBA00022692"/>
    </source>
</evidence>
<evidence type="ECO:0000256" key="4">
    <source>
        <dbReference type="ARBA" id="ARBA00019665"/>
    </source>
</evidence>
<dbReference type="InterPro" id="IPR005467">
    <property type="entry name" value="His_kinase_dom"/>
</dbReference>
<evidence type="ECO:0000256" key="9">
    <source>
        <dbReference type="ARBA" id="ARBA00022679"/>
    </source>
</evidence>
<dbReference type="PANTHER" id="PTHR45453:SF1">
    <property type="entry name" value="PHOSPHATE REGULON SENSOR PROTEIN PHOR"/>
    <property type="match status" value="1"/>
</dbReference>
<proteinExistence type="predicted"/>
<keyword evidence="13" id="KW-0067">ATP-binding</keyword>
<keyword evidence="11" id="KW-0547">Nucleotide-binding</keyword>
<dbReference type="SMART" id="SM00387">
    <property type="entry name" value="HATPase_c"/>
    <property type="match status" value="1"/>
</dbReference>
<comment type="catalytic activity">
    <reaction evidence="1">
        <text>ATP + protein L-histidine = ADP + protein N-phospho-L-histidine.</text>
        <dbReference type="EC" id="2.7.13.3"/>
    </reaction>
</comment>
<evidence type="ECO:0000256" key="1">
    <source>
        <dbReference type="ARBA" id="ARBA00000085"/>
    </source>
</evidence>
<evidence type="ECO:0000256" key="3">
    <source>
        <dbReference type="ARBA" id="ARBA00012438"/>
    </source>
</evidence>
<dbReference type="FunFam" id="3.30.565.10:FF:000006">
    <property type="entry name" value="Sensor histidine kinase WalK"/>
    <property type="match status" value="1"/>
</dbReference>
<feature type="transmembrane region" description="Helical" evidence="18">
    <location>
        <begin position="29"/>
        <end position="48"/>
    </location>
</feature>
<sequence>MNIIWARSAAALISLAVIAAGIYLFAGALAALLALCAMLFLLLGYYLFQINRLWKVLDAPAYGEIPSALGIWGEVYYRLHRLVKRWRTQVLQVEQQHTRFIQAIQASPYGVLMLDDADQIEWCNGVAEHHFGLNARRDVRQRITHLIRRPEFVHYLTRERYDEPLVMRDMGEHKRNVTAVQILPYGENRKLVLTQDITKVENTEAMRRDFVANVSHELKTPLTVLTGFLETVRDLPVSEEDRHRYIDMMLVQSMRMQRIVEDLLALAKLESDAQAPTFDRINVAALAAHLVHDAEALSQQRHRIEVEIDPAVVLRGAEQELLSALGNLVSNAVRYTPDGGRIAIRMKFTDGHSVFSVSDTGLGIAPEHIPRLTERFYRVDRSRSRDTGGTGLGLAIVKHVLSRHHADLRVTSELGRGSTFRIIFPADRSGYEPEDAARQVA</sequence>
<dbReference type="InterPro" id="IPR021766">
    <property type="entry name" value="PhoR_N"/>
</dbReference>
<evidence type="ECO:0000256" key="11">
    <source>
        <dbReference type="ARBA" id="ARBA00022741"/>
    </source>
</evidence>
<evidence type="ECO:0000256" key="16">
    <source>
        <dbReference type="ARBA" id="ARBA00023136"/>
    </source>
</evidence>
<dbReference type="CDD" id="cd00082">
    <property type="entry name" value="HisKA"/>
    <property type="match status" value="1"/>
</dbReference>
<dbReference type="RefSeq" id="WP_150371250.1">
    <property type="nucleotide sequence ID" value="NZ_CP044065.1"/>
</dbReference>
<evidence type="ECO:0000259" key="19">
    <source>
        <dbReference type="PROSITE" id="PS50109"/>
    </source>
</evidence>
<comment type="subcellular location">
    <subcellularLocation>
        <location evidence="2">Cell inner membrane</location>
        <topology evidence="2">Multi-pass membrane protein</topology>
    </subcellularLocation>
</comment>
<dbReference type="GO" id="GO:0005524">
    <property type="term" value="F:ATP binding"/>
    <property type="evidence" value="ECO:0007669"/>
    <property type="project" value="UniProtKB-KW"/>
</dbReference>
<dbReference type="EMBL" id="CP044065">
    <property type="protein sequence ID" value="QET01189.1"/>
    <property type="molecule type" value="Genomic_DNA"/>
</dbReference>
<evidence type="ECO:0000256" key="13">
    <source>
        <dbReference type="ARBA" id="ARBA00022840"/>
    </source>
</evidence>
<protein>
    <recommendedName>
        <fullName evidence="4">Phosphate regulon sensor protein PhoR</fullName>
        <ecNumber evidence="3">2.7.13.3</ecNumber>
    </recommendedName>
</protein>
<dbReference type="PANTHER" id="PTHR45453">
    <property type="entry name" value="PHOSPHATE REGULON SENSOR PROTEIN PHOR"/>
    <property type="match status" value="1"/>
</dbReference>
<keyword evidence="8" id="KW-0592">Phosphate transport</keyword>
<dbReference type="SUPFAM" id="SSF47384">
    <property type="entry name" value="Homodimeric domain of signal transducing histidine kinase"/>
    <property type="match status" value="1"/>
</dbReference>
<dbReference type="Gene3D" id="1.10.287.130">
    <property type="match status" value="1"/>
</dbReference>
<dbReference type="FunFam" id="1.10.287.130:FF:000001">
    <property type="entry name" value="Two-component sensor histidine kinase"/>
    <property type="match status" value="1"/>
</dbReference>
<evidence type="ECO:0000313" key="21">
    <source>
        <dbReference type="Proteomes" id="UP000322822"/>
    </source>
</evidence>
<evidence type="ECO:0000256" key="5">
    <source>
        <dbReference type="ARBA" id="ARBA00022448"/>
    </source>
</evidence>
<dbReference type="InterPro" id="IPR036097">
    <property type="entry name" value="HisK_dim/P_sf"/>
</dbReference>
<feature type="domain" description="Histidine kinase" evidence="19">
    <location>
        <begin position="213"/>
        <end position="428"/>
    </location>
</feature>
<dbReference type="SUPFAM" id="SSF55874">
    <property type="entry name" value="ATPase domain of HSP90 chaperone/DNA topoisomerase II/histidine kinase"/>
    <property type="match status" value="1"/>
</dbReference>
<keyword evidence="15" id="KW-0902">Two-component regulatory system</keyword>
<dbReference type="SUPFAM" id="SSF55785">
    <property type="entry name" value="PYP-like sensor domain (PAS domain)"/>
    <property type="match status" value="1"/>
</dbReference>
<dbReference type="InterPro" id="IPR003661">
    <property type="entry name" value="HisK_dim/P_dom"/>
</dbReference>
<dbReference type="Pfam" id="PF11808">
    <property type="entry name" value="PhoR"/>
    <property type="match status" value="1"/>
</dbReference>
<dbReference type="Gene3D" id="3.30.565.10">
    <property type="entry name" value="Histidine kinase-like ATPase, C-terminal domain"/>
    <property type="match status" value="1"/>
</dbReference>
<evidence type="ECO:0000256" key="18">
    <source>
        <dbReference type="SAM" id="Phobius"/>
    </source>
</evidence>
<dbReference type="GO" id="GO:0006817">
    <property type="term" value="P:phosphate ion transport"/>
    <property type="evidence" value="ECO:0007669"/>
    <property type="project" value="UniProtKB-KW"/>
</dbReference>
<evidence type="ECO:0000256" key="15">
    <source>
        <dbReference type="ARBA" id="ARBA00023012"/>
    </source>
</evidence>
<dbReference type="InterPro" id="IPR003594">
    <property type="entry name" value="HATPase_dom"/>
</dbReference>
<keyword evidence="14 18" id="KW-1133">Transmembrane helix</keyword>
<dbReference type="Pfam" id="PF00512">
    <property type="entry name" value="HisKA"/>
    <property type="match status" value="1"/>
</dbReference>
<dbReference type="Pfam" id="PF13188">
    <property type="entry name" value="PAS_8"/>
    <property type="match status" value="1"/>
</dbReference>
<keyword evidence="9" id="KW-0808">Transferase</keyword>
<dbReference type="OrthoDB" id="9813151at2"/>